<dbReference type="Pfam" id="PF04014">
    <property type="entry name" value="MazE_antitoxin"/>
    <property type="match status" value="1"/>
</dbReference>
<dbReference type="STRING" id="1221500.ABE65_011845"/>
<feature type="domain" description="SpoVT-AbrB" evidence="2">
    <location>
        <begin position="5"/>
        <end position="50"/>
    </location>
</feature>
<gene>
    <name evidence="3" type="ORF">ABE65_011845</name>
</gene>
<name>A0A160IP80_9BACL</name>
<dbReference type="SUPFAM" id="SSF89447">
    <property type="entry name" value="AbrB/MazE/MraZ-like"/>
    <property type="match status" value="1"/>
</dbReference>
<dbReference type="RefSeq" id="WP_066395109.1">
    <property type="nucleotide sequence ID" value="NZ_CP015378.1"/>
</dbReference>
<dbReference type="AlphaFoldDB" id="A0A160IP80"/>
<reference evidence="3 4" key="1">
    <citation type="submission" date="2016-04" db="EMBL/GenBank/DDBJ databases">
        <title>Complete genome sequence of Fictibacillus phosphorivorans G25-29, a strain toxic to nematodes.</title>
        <authorList>
            <person name="Zheng Z."/>
        </authorList>
    </citation>
    <scope>NUCLEOTIDE SEQUENCE [LARGE SCALE GENOMIC DNA]</scope>
    <source>
        <strain evidence="3 4">G25-29</strain>
    </source>
</reference>
<dbReference type="KEGG" id="fpn:ABE65_011845"/>
<dbReference type="PROSITE" id="PS51740">
    <property type="entry name" value="SPOVT_ABRB"/>
    <property type="match status" value="1"/>
</dbReference>
<proteinExistence type="predicted"/>
<dbReference type="PANTHER" id="PTHR36432">
    <property type="match status" value="1"/>
</dbReference>
<evidence type="ECO:0000313" key="4">
    <source>
        <dbReference type="Proteomes" id="UP000076623"/>
    </source>
</evidence>
<dbReference type="InterPro" id="IPR037914">
    <property type="entry name" value="SpoVT-AbrB_sf"/>
</dbReference>
<dbReference type="GO" id="GO:0003677">
    <property type="term" value="F:DNA binding"/>
    <property type="evidence" value="ECO:0007669"/>
    <property type="project" value="UniProtKB-UniRule"/>
</dbReference>
<evidence type="ECO:0000313" key="3">
    <source>
        <dbReference type="EMBL" id="ANC77452.1"/>
    </source>
</evidence>
<dbReference type="Proteomes" id="UP000076623">
    <property type="component" value="Chromosome"/>
</dbReference>
<dbReference type="InterPro" id="IPR040678">
    <property type="entry name" value="AbrB_C"/>
</dbReference>
<dbReference type="InterPro" id="IPR007159">
    <property type="entry name" value="SpoVT-AbrB_dom"/>
</dbReference>
<dbReference type="EMBL" id="CP015378">
    <property type="protein sequence ID" value="ANC77452.1"/>
    <property type="molecule type" value="Genomic_DNA"/>
</dbReference>
<dbReference type="Gene3D" id="2.10.260.10">
    <property type="match status" value="1"/>
</dbReference>
<dbReference type="PANTHER" id="PTHR36432:SF4">
    <property type="entry name" value="TRANSITION STATE REGULATOR ABH-RELATED"/>
    <property type="match status" value="1"/>
</dbReference>
<evidence type="ECO:0000256" key="1">
    <source>
        <dbReference type="PROSITE-ProRule" id="PRU01076"/>
    </source>
</evidence>
<dbReference type="Pfam" id="PF18277">
    <property type="entry name" value="AbrB_C"/>
    <property type="match status" value="1"/>
</dbReference>
<keyword evidence="4" id="KW-1185">Reference proteome</keyword>
<protein>
    <recommendedName>
        <fullName evidence="2">SpoVT-AbrB domain-containing protein</fullName>
    </recommendedName>
</protein>
<keyword evidence="1" id="KW-0238">DNA-binding</keyword>
<accession>A0A160IP80</accession>
<sequence length="98" mass="11402">MEHTNMVRKVDRLGRIGIPIKLKRDLNIEMGDDIEIFVESETIILKKVHAHQPCMITGEVSDRNIEIAKGKLVLSPDRIEKLLRELRKYTTRNNKIIL</sequence>
<dbReference type="InterPro" id="IPR052731">
    <property type="entry name" value="B_subtilis_Trans_State_Reg"/>
</dbReference>
<organism evidence="3 4">
    <name type="scientific">Fictibacillus phosphorivorans</name>
    <dbReference type="NCBI Taxonomy" id="1221500"/>
    <lineage>
        <taxon>Bacteria</taxon>
        <taxon>Bacillati</taxon>
        <taxon>Bacillota</taxon>
        <taxon>Bacilli</taxon>
        <taxon>Bacillales</taxon>
        <taxon>Fictibacillaceae</taxon>
        <taxon>Fictibacillus</taxon>
    </lineage>
</organism>
<evidence type="ECO:0000259" key="2">
    <source>
        <dbReference type="PROSITE" id="PS51740"/>
    </source>
</evidence>